<evidence type="ECO:0000313" key="7">
    <source>
        <dbReference type="Proteomes" id="UP001140094"/>
    </source>
</evidence>
<protein>
    <recommendedName>
        <fullName evidence="5">Small ribosomal subunit protein uS7 domain-containing protein</fullName>
    </recommendedName>
</protein>
<dbReference type="GO" id="GO:0003735">
    <property type="term" value="F:structural constituent of ribosome"/>
    <property type="evidence" value="ECO:0007669"/>
    <property type="project" value="InterPro"/>
</dbReference>
<evidence type="ECO:0000256" key="3">
    <source>
        <dbReference type="ARBA" id="ARBA00023274"/>
    </source>
</evidence>
<dbReference type="PANTHER" id="PTHR11205">
    <property type="entry name" value="RIBOSOMAL PROTEIN S7"/>
    <property type="match status" value="1"/>
</dbReference>
<dbReference type="InterPro" id="IPR023798">
    <property type="entry name" value="Ribosomal_uS7_dom"/>
</dbReference>
<dbReference type="GO" id="GO:1990904">
    <property type="term" value="C:ribonucleoprotein complex"/>
    <property type="evidence" value="ECO:0007669"/>
    <property type="project" value="UniProtKB-KW"/>
</dbReference>
<dbReference type="InterPro" id="IPR047988">
    <property type="entry name" value="Ribosomal_uS7m_fungi"/>
</dbReference>
<dbReference type="InterPro" id="IPR020606">
    <property type="entry name" value="Ribosomal_uS7_CS"/>
</dbReference>
<dbReference type="SUPFAM" id="SSF47973">
    <property type="entry name" value="Ribosomal protein S7"/>
    <property type="match status" value="1"/>
</dbReference>
<dbReference type="GO" id="GO:0006412">
    <property type="term" value="P:translation"/>
    <property type="evidence" value="ECO:0007669"/>
    <property type="project" value="InterPro"/>
</dbReference>
<gene>
    <name evidence="6" type="ORF">H4R20_006239</name>
</gene>
<comment type="caution">
    <text evidence="6">The sequence shown here is derived from an EMBL/GenBank/DDBJ whole genome shotgun (WGS) entry which is preliminary data.</text>
</comment>
<dbReference type="GO" id="GO:0005840">
    <property type="term" value="C:ribosome"/>
    <property type="evidence" value="ECO:0007669"/>
    <property type="project" value="UniProtKB-KW"/>
</dbReference>
<accession>A0A9W8HPW3</accession>
<keyword evidence="3 4" id="KW-0687">Ribonucleoprotein</keyword>
<dbReference type="EMBL" id="JANBUO010002548">
    <property type="protein sequence ID" value="KAJ2794396.1"/>
    <property type="molecule type" value="Genomic_DNA"/>
</dbReference>
<evidence type="ECO:0000313" key="6">
    <source>
        <dbReference type="EMBL" id="KAJ2794396.1"/>
    </source>
</evidence>
<dbReference type="PIRSF" id="PIRSF002122">
    <property type="entry name" value="RPS7p_RPS7a_RPS5e_RPS7o"/>
    <property type="match status" value="1"/>
</dbReference>
<evidence type="ECO:0000256" key="4">
    <source>
        <dbReference type="RuleBase" id="RU003619"/>
    </source>
</evidence>
<dbReference type="CDD" id="cd14868">
    <property type="entry name" value="uS7_Mitochondria_Fungi"/>
    <property type="match status" value="1"/>
</dbReference>
<reference evidence="6" key="1">
    <citation type="submission" date="2022-07" db="EMBL/GenBank/DDBJ databases">
        <title>Phylogenomic reconstructions and comparative analyses of Kickxellomycotina fungi.</title>
        <authorList>
            <person name="Reynolds N.K."/>
            <person name="Stajich J.E."/>
            <person name="Barry K."/>
            <person name="Grigoriev I.V."/>
            <person name="Crous P."/>
            <person name="Smith M.E."/>
        </authorList>
    </citation>
    <scope>NUCLEOTIDE SEQUENCE</scope>
    <source>
        <strain evidence="6">NRRL 1565</strain>
    </source>
</reference>
<evidence type="ECO:0000256" key="1">
    <source>
        <dbReference type="ARBA" id="ARBA00007151"/>
    </source>
</evidence>
<keyword evidence="2 4" id="KW-0689">Ribosomal protein</keyword>
<sequence>MIKTKVRNAPVVLNQDIGIPVPVFTEAERTRQREDPLVSQLVNLIMRDGKKMQAETLVKDALLDIRKHTNSDPFKLLSDAIDLSAPLMDTRSAKVGSKIIQVPRALNLRQRRRKAILWLLDSADKRGERHFPQRLSGELQAIVNGNSSVLPKKLALHKLVIESRSNIRTTSR</sequence>
<keyword evidence="7" id="KW-1185">Reference proteome</keyword>
<organism evidence="6 7">
    <name type="scientific">Coemansia guatemalensis</name>
    <dbReference type="NCBI Taxonomy" id="2761395"/>
    <lineage>
        <taxon>Eukaryota</taxon>
        <taxon>Fungi</taxon>
        <taxon>Fungi incertae sedis</taxon>
        <taxon>Zoopagomycota</taxon>
        <taxon>Kickxellomycotina</taxon>
        <taxon>Kickxellomycetes</taxon>
        <taxon>Kickxellales</taxon>
        <taxon>Kickxellaceae</taxon>
        <taxon>Coemansia</taxon>
    </lineage>
</organism>
<feature type="domain" description="Small ribosomal subunit protein uS7" evidence="5">
    <location>
        <begin position="32"/>
        <end position="159"/>
    </location>
</feature>
<comment type="similarity">
    <text evidence="1 4">Belongs to the universal ribosomal protein uS7 family.</text>
</comment>
<dbReference type="Proteomes" id="UP001140094">
    <property type="component" value="Unassembled WGS sequence"/>
</dbReference>
<evidence type="ECO:0000256" key="2">
    <source>
        <dbReference type="ARBA" id="ARBA00022980"/>
    </source>
</evidence>
<dbReference type="AlphaFoldDB" id="A0A9W8HPW3"/>
<dbReference type="GO" id="GO:0003723">
    <property type="term" value="F:RNA binding"/>
    <property type="evidence" value="ECO:0007669"/>
    <property type="project" value="InterPro"/>
</dbReference>
<proteinExistence type="inferred from homology"/>
<evidence type="ECO:0000259" key="5">
    <source>
        <dbReference type="Pfam" id="PF00177"/>
    </source>
</evidence>
<dbReference type="OrthoDB" id="9972728at2759"/>
<dbReference type="Pfam" id="PF00177">
    <property type="entry name" value="Ribosomal_S7"/>
    <property type="match status" value="1"/>
</dbReference>
<dbReference type="InterPro" id="IPR036823">
    <property type="entry name" value="Ribosomal_uS7_dom_sf"/>
</dbReference>
<dbReference type="InterPro" id="IPR000235">
    <property type="entry name" value="Ribosomal_uS7"/>
</dbReference>
<name>A0A9W8HPW3_9FUNG</name>
<dbReference type="PROSITE" id="PS00052">
    <property type="entry name" value="RIBOSOMAL_S7"/>
    <property type="match status" value="1"/>
</dbReference>
<dbReference type="Gene3D" id="1.10.455.10">
    <property type="entry name" value="Ribosomal protein S7 domain"/>
    <property type="match status" value="1"/>
</dbReference>